<name>A0A3S0ZHP2_ELYCH</name>
<dbReference type="Pfam" id="PF07686">
    <property type="entry name" value="V-set"/>
    <property type="match status" value="1"/>
</dbReference>
<keyword evidence="3" id="KW-1015">Disulfide bond</keyword>
<evidence type="ECO:0000313" key="9">
    <source>
        <dbReference type="Proteomes" id="UP000271974"/>
    </source>
</evidence>
<dbReference type="SUPFAM" id="SSF48726">
    <property type="entry name" value="Immunoglobulin"/>
    <property type="match status" value="4"/>
</dbReference>
<feature type="region of interest" description="Disordered" evidence="6">
    <location>
        <begin position="20"/>
        <end position="82"/>
    </location>
</feature>
<evidence type="ECO:0000256" key="4">
    <source>
        <dbReference type="ARBA" id="ARBA00023180"/>
    </source>
</evidence>
<keyword evidence="5" id="KW-0393">Immunoglobulin domain</keyword>
<evidence type="ECO:0000256" key="3">
    <source>
        <dbReference type="ARBA" id="ARBA00023157"/>
    </source>
</evidence>
<feature type="domain" description="Ig-like" evidence="7">
    <location>
        <begin position="381"/>
        <end position="464"/>
    </location>
</feature>
<dbReference type="PANTHER" id="PTHR11640:SF31">
    <property type="entry name" value="IRREGULAR CHIASM C-ROUGHEST PROTEIN-RELATED"/>
    <property type="match status" value="1"/>
</dbReference>
<dbReference type="PROSITE" id="PS50835">
    <property type="entry name" value="IG_LIKE"/>
    <property type="match status" value="4"/>
</dbReference>
<gene>
    <name evidence="8" type="ORF">EGW08_014315</name>
</gene>
<dbReference type="Pfam" id="PF13927">
    <property type="entry name" value="Ig_3"/>
    <property type="match status" value="1"/>
</dbReference>
<organism evidence="8 9">
    <name type="scientific">Elysia chlorotica</name>
    <name type="common">Eastern emerald elysia</name>
    <name type="synonym">Sea slug</name>
    <dbReference type="NCBI Taxonomy" id="188477"/>
    <lineage>
        <taxon>Eukaryota</taxon>
        <taxon>Metazoa</taxon>
        <taxon>Spiralia</taxon>
        <taxon>Lophotrochozoa</taxon>
        <taxon>Mollusca</taxon>
        <taxon>Gastropoda</taxon>
        <taxon>Heterobranchia</taxon>
        <taxon>Euthyneura</taxon>
        <taxon>Panpulmonata</taxon>
        <taxon>Sacoglossa</taxon>
        <taxon>Placobranchoidea</taxon>
        <taxon>Plakobranchidae</taxon>
        <taxon>Elysia</taxon>
    </lineage>
</organism>
<comment type="caution">
    <text evidence="8">The sequence shown here is derived from an EMBL/GenBank/DDBJ whole genome shotgun (WGS) entry which is preliminary data.</text>
</comment>
<evidence type="ECO:0000256" key="2">
    <source>
        <dbReference type="ARBA" id="ARBA00023136"/>
    </source>
</evidence>
<accession>A0A3S0ZHP2</accession>
<dbReference type="Pfam" id="PF13895">
    <property type="entry name" value="Ig_2"/>
    <property type="match status" value="1"/>
</dbReference>
<dbReference type="InterPro" id="IPR003598">
    <property type="entry name" value="Ig_sub2"/>
</dbReference>
<feature type="domain" description="Ig-like" evidence="7">
    <location>
        <begin position="564"/>
        <end position="616"/>
    </location>
</feature>
<keyword evidence="4" id="KW-0325">Glycoprotein</keyword>
<dbReference type="SMART" id="SM00409">
    <property type="entry name" value="IG"/>
    <property type="match status" value="4"/>
</dbReference>
<dbReference type="InterPro" id="IPR007110">
    <property type="entry name" value="Ig-like_dom"/>
</dbReference>
<dbReference type="GO" id="GO:0005886">
    <property type="term" value="C:plasma membrane"/>
    <property type="evidence" value="ECO:0007669"/>
    <property type="project" value="TreeGrafter"/>
</dbReference>
<dbReference type="STRING" id="188477.A0A3S0ZHP2"/>
<dbReference type="Proteomes" id="UP000271974">
    <property type="component" value="Unassembled WGS sequence"/>
</dbReference>
<dbReference type="InterPro" id="IPR013783">
    <property type="entry name" value="Ig-like_fold"/>
</dbReference>
<feature type="domain" description="Ig-like" evidence="7">
    <location>
        <begin position="168"/>
        <end position="271"/>
    </location>
</feature>
<reference evidence="8 9" key="1">
    <citation type="submission" date="2019-01" db="EMBL/GenBank/DDBJ databases">
        <title>A draft genome assembly of the solar-powered sea slug Elysia chlorotica.</title>
        <authorList>
            <person name="Cai H."/>
            <person name="Li Q."/>
            <person name="Fang X."/>
            <person name="Li J."/>
            <person name="Curtis N.E."/>
            <person name="Altenburger A."/>
            <person name="Shibata T."/>
            <person name="Feng M."/>
            <person name="Maeda T."/>
            <person name="Schwartz J.A."/>
            <person name="Shigenobu S."/>
            <person name="Lundholm N."/>
            <person name="Nishiyama T."/>
            <person name="Yang H."/>
            <person name="Hasebe M."/>
            <person name="Li S."/>
            <person name="Pierce S.K."/>
            <person name="Wang J."/>
        </authorList>
    </citation>
    <scope>NUCLEOTIDE SEQUENCE [LARGE SCALE GENOMIC DNA]</scope>
    <source>
        <strain evidence="8">EC2010</strain>
        <tissue evidence="8">Whole organism of an adult</tissue>
    </source>
</reference>
<comment type="subcellular location">
    <subcellularLocation>
        <location evidence="1">Membrane</location>
        <topology evidence="1">Single-pass type I membrane protein</topology>
    </subcellularLocation>
</comment>
<keyword evidence="9" id="KW-1185">Reference proteome</keyword>
<dbReference type="InterPro" id="IPR051275">
    <property type="entry name" value="Cell_adhesion_signaling"/>
</dbReference>
<dbReference type="GO" id="GO:0050839">
    <property type="term" value="F:cell adhesion molecule binding"/>
    <property type="evidence" value="ECO:0007669"/>
    <property type="project" value="TreeGrafter"/>
</dbReference>
<dbReference type="GO" id="GO:0005911">
    <property type="term" value="C:cell-cell junction"/>
    <property type="evidence" value="ECO:0007669"/>
    <property type="project" value="TreeGrafter"/>
</dbReference>
<dbReference type="OrthoDB" id="6413693at2759"/>
<evidence type="ECO:0000256" key="6">
    <source>
        <dbReference type="SAM" id="MobiDB-lite"/>
    </source>
</evidence>
<feature type="compositionally biased region" description="Basic and acidic residues" evidence="6">
    <location>
        <begin position="43"/>
        <end position="52"/>
    </location>
</feature>
<feature type="domain" description="Ig-like" evidence="7">
    <location>
        <begin position="483"/>
        <end position="545"/>
    </location>
</feature>
<proteinExistence type="predicted"/>
<dbReference type="PANTHER" id="PTHR11640">
    <property type="entry name" value="NEPHRIN"/>
    <property type="match status" value="1"/>
</dbReference>
<dbReference type="InterPro" id="IPR013106">
    <property type="entry name" value="Ig_V-set"/>
</dbReference>
<sequence>MRARILRCGCYTILPTAQNQCQNDERTDESSSHYIHHHHHHHETPEQHDGSHRQNNQNIHDIEHSPKPENNHSNEPIPSIREKNLTGFYKTGYISSEIQKMTSPVLSCRSRSRLDSTTLTEQESFVKSSDFGSSAKSSSLALRKLRSVTFVMILTLLSSSFAAVSASMQFAETPENTSKLAGETAILRCRIKDLSGVVQWSKGELLLGRDPMIPYYPRMSMLTGRVDSNGVGTFDLKITNIEASDEAAYMCQVSPTEAYPRGLRSQPAYLSVIVPPDNLTMTHGEVGVEVSLNSPSNVTCTAYRSKPPAEIIFKVNGRRQLSQNYAVADGDLHNTIGILTLNATKDMMSSRVECEVAIPEYNAYAKNPLTVSKILDVLYVPNIRMSTNVTSWEFTESQNVRFHCSGESNPRIVDWRWERNDTIIPGATSDTLVIPSISYDYHNNKISCIASNRVGSSRVDRRLDVKFAARIVHITEVVGADLGRPAEMKCEAVGNPTPIVTWRQKHRAGRLAGGEIPVKTVSVKNVYRIDRVEERNLGWYVCTATVADFPPASAEAMLLRNDKPNLRSEKEQMATEGKAARIECLAHSIPKPDVVTWYGPGGVRINFAMSGRFTEE</sequence>
<feature type="non-terminal residue" evidence="8">
    <location>
        <position position="616"/>
    </location>
</feature>
<dbReference type="AlphaFoldDB" id="A0A3S0ZHP2"/>
<dbReference type="InterPro" id="IPR003599">
    <property type="entry name" value="Ig_sub"/>
</dbReference>
<dbReference type="SMART" id="SM00408">
    <property type="entry name" value="IGc2"/>
    <property type="match status" value="3"/>
</dbReference>
<protein>
    <recommendedName>
        <fullName evidence="7">Ig-like domain-containing protein</fullName>
    </recommendedName>
</protein>
<feature type="compositionally biased region" description="Basic and acidic residues" evidence="6">
    <location>
        <begin position="60"/>
        <end position="72"/>
    </location>
</feature>
<dbReference type="GO" id="GO:0098609">
    <property type="term" value="P:cell-cell adhesion"/>
    <property type="evidence" value="ECO:0007669"/>
    <property type="project" value="TreeGrafter"/>
</dbReference>
<evidence type="ECO:0000256" key="1">
    <source>
        <dbReference type="ARBA" id="ARBA00004479"/>
    </source>
</evidence>
<keyword evidence="2" id="KW-0472">Membrane</keyword>
<evidence type="ECO:0000259" key="7">
    <source>
        <dbReference type="PROSITE" id="PS50835"/>
    </source>
</evidence>
<dbReference type="EMBL" id="RQTK01000543">
    <property type="protein sequence ID" value="RUS77919.1"/>
    <property type="molecule type" value="Genomic_DNA"/>
</dbReference>
<evidence type="ECO:0000313" key="8">
    <source>
        <dbReference type="EMBL" id="RUS77919.1"/>
    </source>
</evidence>
<dbReference type="Gene3D" id="2.60.40.10">
    <property type="entry name" value="Immunoglobulins"/>
    <property type="match status" value="4"/>
</dbReference>
<evidence type="ECO:0000256" key="5">
    <source>
        <dbReference type="ARBA" id="ARBA00023319"/>
    </source>
</evidence>
<dbReference type="InterPro" id="IPR036179">
    <property type="entry name" value="Ig-like_dom_sf"/>
</dbReference>